<dbReference type="EMBL" id="MGKI01000012">
    <property type="protein sequence ID" value="OGN22308.1"/>
    <property type="molecule type" value="Genomic_DNA"/>
</dbReference>
<evidence type="ECO:0000313" key="1">
    <source>
        <dbReference type="EMBL" id="OGN22308.1"/>
    </source>
</evidence>
<accession>A0A1F8GC49</accession>
<comment type="caution">
    <text evidence="1">The sequence shown here is derived from an EMBL/GenBank/DDBJ whole genome shotgun (WGS) entry which is preliminary data.</text>
</comment>
<dbReference type="SUPFAM" id="SSF51161">
    <property type="entry name" value="Trimeric LpxA-like enzymes"/>
    <property type="match status" value="1"/>
</dbReference>
<gene>
    <name evidence="1" type="ORF">A2918_00090</name>
</gene>
<dbReference type="InterPro" id="IPR011004">
    <property type="entry name" value="Trimer_LpxA-like_sf"/>
</dbReference>
<name>A0A1F8GC49_9BACT</name>
<protein>
    <recommendedName>
        <fullName evidence="3">Polymer-forming cytoskeletal protein</fullName>
    </recommendedName>
</protein>
<proteinExistence type="predicted"/>
<dbReference type="STRING" id="1802694.A2918_00090"/>
<sequence length="93" mass="10070">MKDKHRDVVMMVDGVKFYRHPNGGGLVAETAQVAPTVHIAPKAKVSGKAILEDFVRVTGRARVEGTVYASEYVTFGGNSVTTEGTYSGHKLIY</sequence>
<organism evidence="1 2">
    <name type="scientific">Candidatus Yanofskybacteria bacterium RIFCSPLOWO2_01_FULL_42_49</name>
    <dbReference type="NCBI Taxonomy" id="1802694"/>
    <lineage>
        <taxon>Bacteria</taxon>
        <taxon>Candidatus Yanofskyibacteriota</taxon>
    </lineage>
</organism>
<evidence type="ECO:0000313" key="2">
    <source>
        <dbReference type="Proteomes" id="UP000178227"/>
    </source>
</evidence>
<reference evidence="1 2" key="1">
    <citation type="journal article" date="2016" name="Nat. Commun.">
        <title>Thousands of microbial genomes shed light on interconnected biogeochemical processes in an aquifer system.</title>
        <authorList>
            <person name="Anantharaman K."/>
            <person name="Brown C.T."/>
            <person name="Hug L.A."/>
            <person name="Sharon I."/>
            <person name="Castelle C.J."/>
            <person name="Probst A.J."/>
            <person name="Thomas B.C."/>
            <person name="Singh A."/>
            <person name="Wilkins M.J."/>
            <person name="Karaoz U."/>
            <person name="Brodie E.L."/>
            <person name="Williams K.H."/>
            <person name="Hubbard S.S."/>
            <person name="Banfield J.F."/>
        </authorList>
    </citation>
    <scope>NUCLEOTIDE SEQUENCE [LARGE SCALE GENOMIC DNA]</scope>
</reference>
<evidence type="ECO:0008006" key="3">
    <source>
        <dbReference type="Google" id="ProtNLM"/>
    </source>
</evidence>
<dbReference type="AlphaFoldDB" id="A0A1F8GC49"/>
<dbReference type="Proteomes" id="UP000178227">
    <property type="component" value="Unassembled WGS sequence"/>
</dbReference>